<gene>
    <name evidence="1" type="ORF">CYL20_25140</name>
</gene>
<protein>
    <submittedName>
        <fullName evidence="1">Uncharacterized protein</fullName>
    </submittedName>
</protein>
<dbReference type="EMBL" id="CP025494">
    <property type="protein sequence ID" value="AVE07713.1"/>
    <property type="molecule type" value="Genomic_DNA"/>
</dbReference>
<evidence type="ECO:0000313" key="2">
    <source>
        <dbReference type="Proteomes" id="UP000237830"/>
    </source>
</evidence>
<proteinExistence type="predicted"/>
<dbReference type="Proteomes" id="UP000237830">
    <property type="component" value="Chromosome"/>
</dbReference>
<evidence type="ECO:0000313" key="1">
    <source>
        <dbReference type="EMBL" id="AVE07713.1"/>
    </source>
</evidence>
<organism evidence="1 2">
    <name type="scientific">Pseudomonas palleroniana</name>
    <dbReference type="NCBI Taxonomy" id="191390"/>
    <lineage>
        <taxon>Bacteria</taxon>
        <taxon>Pseudomonadati</taxon>
        <taxon>Pseudomonadota</taxon>
        <taxon>Gammaproteobacteria</taxon>
        <taxon>Pseudomonadales</taxon>
        <taxon>Pseudomonadaceae</taxon>
        <taxon>Pseudomonas</taxon>
    </lineage>
</organism>
<accession>A0A2L1JGW4</accession>
<name>A0A2L1JGW4_9PSED</name>
<reference evidence="1 2" key="1">
    <citation type="submission" date="2017-12" db="EMBL/GenBank/DDBJ databases">
        <title>Genome sequence of Pseudomonas palleroniana MAB3.</title>
        <authorList>
            <person name="Nascimento F.X."/>
        </authorList>
    </citation>
    <scope>NUCLEOTIDE SEQUENCE [LARGE SCALE GENOMIC DNA]</scope>
    <source>
        <strain evidence="1 2">MAB3</strain>
    </source>
</reference>
<sequence length="65" mass="7444">MHITDDRSNSDMLEQQGLIGSKLEQEAGVLNLMEQNLLVLFRRLSNANQDRVLRCVEVFSQVPDE</sequence>
<dbReference type="AlphaFoldDB" id="A0A2L1JGW4"/>